<protein>
    <recommendedName>
        <fullName evidence="1">GP-PDE domain-containing protein</fullName>
    </recommendedName>
</protein>
<dbReference type="InterPro" id="IPR017946">
    <property type="entry name" value="PLC-like_Pdiesterase_TIM-brl"/>
</dbReference>
<proteinExistence type="predicted"/>
<dbReference type="Proteomes" id="UP000831775">
    <property type="component" value="Chromosome"/>
</dbReference>
<keyword evidence="3" id="KW-1185">Reference proteome</keyword>
<dbReference type="RefSeq" id="WP_244683853.1">
    <property type="nucleotide sequence ID" value="NZ_CP095043.1"/>
</dbReference>
<feature type="domain" description="GP-PDE" evidence="1">
    <location>
        <begin position="54"/>
        <end position="290"/>
    </location>
</feature>
<gene>
    <name evidence="2" type="ORF">MUN76_08180</name>
</gene>
<evidence type="ECO:0000313" key="2">
    <source>
        <dbReference type="EMBL" id="UOQ59040.1"/>
    </source>
</evidence>
<dbReference type="EMBL" id="CP095043">
    <property type="protein sequence ID" value="UOQ59040.1"/>
    <property type="molecule type" value="Genomic_DNA"/>
</dbReference>
<dbReference type="PANTHER" id="PTHR46211:SF14">
    <property type="entry name" value="GLYCEROPHOSPHODIESTER PHOSPHODIESTERASE"/>
    <property type="match status" value="1"/>
</dbReference>
<dbReference type="PANTHER" id="PTHR46211">
    <property type="entry name" value="GLYCEROPHOSPHORYL DIESTER PHOSPHODIESTERASE"/>
    <property type="match status" value="1"/>
</dbReference>
<accession>A0ABY4FRZ7</accession>
<dbReference type="Gene3D" id="3.20.20.190">
    <property type="entry name" value="Phosphatidylinositol (PI) phosphodiesterase"/>
    <property type="match status" value="1"/>
</dbReference>
<sequence>MGARRVHRESIALRSALLAWILVTLLFVIVATNPHAAAASVMQLHGALHREGVVGIVSHRGAAAIAPENTLTAMRVAFEQDVEFVETDVQVTADGVPILMHDPTLDRTTSGSGPVAAHTLAEIQALDAGSWFGPEFAGERVPTLEEFVAVLEPTTTRALVELKGVWQPEQVASLVEFLRSHYLVNRVALQSFELPTLEMLRETAPEFARVMLTREWDQAAVDQAVALQVSAVGARTKLFDRRPELVEQMRPLGIGTLVYTLNKERRWQQAAEAGMDLVVTDDPVSLADWQGR</sequence>
<dbReference type="SUPFAM" id="SSF51695">
    <property type="entry name" value="PLC-like phosphodiesterases"/>
    <property type="match status" value="1"/>
</dbReference>
<dbReference type="PROSITE" id="PS51704">
    <property type="entry name" value="GP_PDE"/>
    <property type="match status" value="1"/>
</dbReference>
<name>A0ABY4FRZ7_9MICO</name>
<dbReference type="Pfam" id="PF03009">
    <property type="entry name" value="GDPD"/>
    <property type="match status" value="1"/>
</dbReference>
<evidence type="ECO:0000313" key="3">
    <source>
        <dbReference type="Proteomes" id="UP000831775"/>
    </source>
</evidence>
<reference evidence="2 3" key="1">
    <citation type="submission" date="2022-04" db="EMBL/GenBank/DDBJ databases">
        <title>Leucobacter sp. isolated from rhizosphere of onion.</title>
        <authorList>
            <person name="Won M."/>
            <person name="Lee C.-M."/>
            <person name="Woen H.-Y."/>
            <person name="Kwon S.-W."/>
        </authorList>
    </citation>
    <scope>NUCLEOTIDE SEQUENCE [LARGE SCALE GENOMIC DNA]</scope>
    <source>
        <strain evidence="2 3">H25R-14</strain>
    </source>
</reference>
<evidence type="ECO:0000259" key="1">
    <source>
        <dbReference type="PROSITE" id="PS51704"/>
    </source>
</evidence>
<organism evidence="2 3">
    <name type="scientific">Leucobacter rhizosphaerae</name>
    <dbReference type="NCBI Taxonomy" id="2932245"/>
    <lineage>
        <taxon>Bacteria</taxon>
        <taxon>Bacillati</taxon>
        <taxon>Actinomycetota</taxon>
        <taxon>Actinomycetes</taxon>
        <taxon>Micrococcales</taxon>
        <taxon>Microbacteriaceae</taxon>
        <taxon>Leucobacter</taxon>
    </lineage>
</organism>
<dbReference type="InterPro" id="IPR030395">
    <property type="entry name" value="GP_PDE_dom"/>
</dbReference>